<evidence type="ECO:0000313" key="3">
    <source>
        <dbReference type="Proteomes" id="UP001525566"/>
    </source>
</evidence>
<evidence type="ECO:0000313" key="2">
    <source>
        <dbReference type="EMBL" id="MCT2563933.1"/>
    </source>
</evidence>
<name>A0ABT2IYL1_9FLAO</name>
<sequence length="75" mass="8645">MSLDFTRLFMMVSLLLSVIFFFVSLTGFTNPQMFKRKTSLKIPNRFLLLFIFLIISIGFLLAAVGLFATLLHKRP</sequence>
<feature type="transmembrane region" description="Helical" evidence="1">
    <location>
        <begin position="46"/>
        <end position="71"/>
    </location>
</feature>
<keyword evidence="1" id="KW-1133">Transmembrane helix</keyword>
<dbReference type="EMBL" id="JAOAMU010000006">
    <property type="protein sequence ID" value="MCT2563933.1"/>
    <property type="molecule type" value="Genomic_DNA"/>
</dbReference>
<evidence type="ECO:0000256" key="1">
    <source>
        <dbReference type="SAM" id="Phobius"/>
    </source>
</evidence>
<gene>
    <name evidence="2" type="ORF">N0B48_18740</name>
</gene>
<proteinExistence type="predicted"/>
<dbReference type="RefSeq" id="WP_259840485.1">
    <property type="nucleotide sequence ID" value="NZ_JAOAMU010000006.1"/>
</dbReference>
<organism evidence="2 3">
    <name type="scientific">Chryseobacterium herbae</name>
    <dbReference type="NCBI Taxonomy" id="2976476"/>
    <lineage>
        <taxon>Bacteria</taxon>
        <taxon>Pseudomonadati</taxon>
        <taxon>Bacteroidota</taxon>
        <taxon>Flavobacteriia</taxon>
        <taxon>Flavobacteriales</taxon>
        <taxon>Weeksellaceae</taxon>
        <taxon>Chryseobacterium group</taxon>
        <taxon>Chryseobacterium</taxon>
    </lineage>
</organism>
<comment type="caution">
    <text evidence="2">The sequence shown here is derived from an EMBL/GenBank/DDBJ whole genome shotgun (WGS) entry which is preliminary data.</text>
</comment>
<keyword evidence="1" id="KW-0472">Membrane</keyword>
<evidence type="ECO:0008006" key="4">
    <source>
        <dbReference type="Google" id="ProtNLM"/>
    </source>
</evidence>
<protein>
    <recommendedName>
        <fullName evidence="4">DUF1146 domain-containing protein</fullName>
    </recommendedName>
</protein>
<dbReference type="Proteomes" id="UP001525566">
    <property type="component" value="Unassembled WGS sequence"/>
</dbReference>
<feature type="transmembrane region" description="Helical" evidence="1">
    <location>
        <begin position="6"/>
        <end position="25"/>
    </location>
</feature>
<accession>A0ABT2IYL1</accession>
<keyword evidence="3" id="KW-1185">Reference proteome</keyword>
<reference evidence="2 3" key="1">
    <citation type="submission" date="2022-09" db="EMBL/GenBank/DDBJ databases">
        <title>Chryseobacterium oleae sp.nov., isolated from the inter-root soil of Pyrola calliantha H. Andr. in Tibet.</title>
        <authorList>
            <person name="Li Z."/>
        </authorList>
    </citation>
    <scope>NUCLEOTIDE SEQUENCE [LARGE SCALE GENOMIC DNA]</scope>
    <source>
        <strain evidence="3">pc1-10</strain>
    </source>
</reference>
<keyword evidence="1" id="KW-0812">Transmembrane</keyword>